<sequence length="251" mass="27849">MIVAPPKATESWVHQLQKAVVSTFSSLIDDLSALQDWASQTWGDPLTCRSIPNHRALVIFDRPEVAAKVLKQHFWSQVESQQPPLPSKSLASSESFGSSVDPDRFPANRKPAHQWTVVSRKRRAKSLRQAMSQKMFFRQEWRRKAVGHALAMANGNQKEYLLHFSNSNSNLLGGLRLCLVVLNVAFAALISTCPSRSLSANPSPLLEASFHIAPDRTVKASLSDLQPSQRVVPTIPDIRRAPPVLVIESSD</sequence>
<evidence type="ECO:0000313" key="3">
    <source>
        <dbReference type="Proteomes" id="UP000017836"/>
    </source>
</evidence>
<dbReference type="AlphaFoldDB" id="W1PSC3"/>
<feature type="compositionally biased region" description="Polar residues" evidence="1">
    <location>
        <begin position="89"/>
        <end position="98"/>
    </location>
</feature>
<feature type="region of interest" description="Disordered" evidence="1">
    <location>
        <begin position="80"/>
        <end position="105"/>
    </location>
</feature>
<evidence type="ECO:0000256" key="1">
    <source>
        <dbReference type="SAM" id="MobiDB-lite"/>
    </source>
</evidence>
<organism evidence="2 3">
    <name type="scientific">Amborella trichopoda</name>
    <dbReference type="NCBI Taxonomy" id="13333"/>
    <lineage>
        <taxon>Eukaryota</taxon>
        <taxon>Viridiplantae</taxon>
        <taxon>Streptophyta</taxon>
        <taxon>Embryophyta</taxon>
        <taxon>Tracheophyta</taxon>
        <taxon>Spermatophyta</taxon>
        <taxon>Magnoliopsida</taxon>
        <taxon>Amborellales</taxon>
        <taxon>Amborellaceae</taxon>
        <taxon>Amborella</taxon>
    </lineage>
</organism>
<dbReference type="Gramene" id="ERN10611">
    <property type="protein sequence ID" value="ERN10611"/>
    <property type="gene ID" value="AMTR_s00028p00152950"/>
</dbReference>
<accession>W1PSC3</accession>
<dbReference type="EMBL" id="KI392812">
    <property type="protein sequence ID" value="ERN10611.1"/>
    <property type="molecule type" value="Genomic_DNA"/>
</dbReference>
<proteinExistence type="predicted"/>
<protein>
    <submittedName>
        <fullName evidence="2">Uncharacterized protein</fullName>
    </submittedName>
</protein>
<name>W1PSC3_AMBTC</name>
<dbReference type="HOGENOM" id="CLU_1108386_0_0_1"/>
<evidence type="ECO:0000313" key="2">
    <source>
        <dbReference type="EMBL" id="ERN10611.1"/>
    </source>
</evidence>
<keyword evidence="3" id="KW-1185">Reference proteome</keyword>
<dbReference type="Proteomes" id="UP000017836">
    <property type="component" value="Unassembled WGS sequence"/>
</dbReference>
<reference evidence="3" key="1">
    <citation type="journal article" date="2013" name="Science">
        <title>The Amborella genome and the evolution of flowering plants.</title>
        <authorList>
            <consortium name="Amborella Genome Project"/>
        </authorList>
    </citation>
    <scope>NUCLEOTIDE SEQUENCE [LARGE SCALE GENOMIC DNA]</scope>
</reference>
<gene>
    <name evidence="2" type="ORF">AMTR_s00028p00152950</name>
</gene>